<feature type="transmembrane region" description="Helical" evidence="7">
    <location>
        <begin position="157"/>
        <end position="179"/>
    </location>
</feature>
<name>A0A0W0RIM8_LEGBO</name>
<comment type="subcellular location">
    <subcellularLocation>
        <location evidence="1">Membrane</location>
        <topology evidence="1">Multi-pass membrane protein</topology>
    </subcellularLocation>
</comment>
<dbReference type="EMBL" id="LNXU01000032">
    <property type="protein sequence ID" value="KTC70909.1"/>
    <property type="molecule type" value="Genomic_DNA"/>
</dbReference>
<evidence type="ECO:0000313" key="9">
    <source>
        <dbReference type="EMBL" id="KTC70909.1"/>
    </source>
</evidence>
<keyword evidence="3 7" id="KW-0812">Transmembrane</keyword>
<feature type="transmembrane region" description="Helical" evidence="7">
    <location>
        <begin position="16"/>
        <end position="35"/>
    </location>
</feature>
<dbReference type="GO" id="GO:0016020">
    <property type="term" value="C:membrane"/>
    <property type="evidence" value="ECO:0007669"/>
    <property type="project" value="UniProtKB-SubCell"/>
</dbReference>
<feature type="transmembrane region" description="Helical" evidence="7">
    <location>
        <begin position="287"/>
        <end position="311"/>
    </location>
</feature>
<keyword evidence="6 7" id="KW-0472">Membrane</keyword>
<organism evidence="9 10">
    <name type="scientific">Legionella bozemanae</name>
    <name type="common">Fluoribacter bozemanae</name>
    <dbReference type="NCBI Taxonomy" id="447"/>
    <lineage>
        <taxon>Bacteria</taxon>
        <taxon>Pseudomonadati</taxon>
        <taxon>Pseudomonadota</taxon>
        <taxon>Gammaproteobacteria</taxon>
        <taxon>Legionellales</taxon>
        <taxon>Legionellaceae</taxon>
        <taxon>Legionella</taxon>
    </lineage>
</organism>
<dbReference type="Gene3D" id="1.20.1740.10">
    <property type="entry name" value="Amino acid/polyamine transporter I"/>
    <property type="match status" value="1"/>
</dbReference>
<keyword evidence="5 7" id="KW-1133">Transmembrane helix</keyword>
<dbReference type="Pfam" id="PF00324">
    <property type="entry name" value="AA_permease"/>
    <property type="match status" value="1"/>
</dbReference>
<dbReference type="InterPro" id="IPR004840">
    <property type="entry name" value="Amino_acid_permease_CS"/>
</dbReference>
<feature type="transmembrane region" description="Helical" evidence="7">
    <location>
        <begin position="364"/>
        <end position="384"/>
    </location>
</feature>
<dbReference type="GO" id="GO:0015171">
    <property type="term" value="F:amino acid transmembrane transporter activity"/>
    <property type="evidence" value="ECO:0007669"/>
    <property type="project" value="TreeGrafter"/>
</dbReference>
<gene>
    <name evidence="9" type="ORF">Lboz_2486</name>
</gene>
<feature type="transmembrane region" description="Helical" evidence="7">
    <location>
        <begin position="42"/>
        <end position="63"/>
    </location>
</feature>
<feature type="transmembrane region" description="Helical" evidence="7">
    <location>
        <begin position="337"/>
        <end position="358"/>
    </location>
</feature>
<feature type="transmembrane region" description="Helical" evidence="7">
    <location>
        <begin position="199"/>
        <end position="220"/>
    </location>
</feature>
<dbReference type="InterPro" id="IPR050524">
    <property type="entry name" value="APC_YAT"/>
</dbReference>
<dbReference type="AlphaFoldDB" id="A0A0W0RIM8"/>
<evidence type="ECO:0000256" key="6">
    <source>
        <dbReference type="ARBA" id="ARBA00023136"/>
    </source>
</evidence>
<feature type="transmembrane region" description="Helical" evidence="7">
    <location>
        <begin position="241"/>
        <end position="262"/>
    </location>
</feature>
<evidence type="ECO:0000256" key="5">
    <source>
        <dbReference type="ARBA" id="ARBA00022989"/>
    </source>
</evidence>
<keyword evidence="4" id="KW-0029">Amino-acid transport</keyword>
<proteinExistence type="predicted"/>
<dbReference type="PANTHER" id="PTHR43341:SF1">
    <property type="entry name" value="GENERAL AMINO-ACID PERMEASE GAP1"/>
    <property type="match status" value="1"/>
</dbReference>
<protein>
    <submittedName>
        <fullName evidence="9">Amino acid (Lysine) permease</fullName>
    </submittedName>
</protein>
<dbReference type="PATRIC" id="fig|447.4.peg.2641"/>
<dbReference type="InterPro" id="IPR004841">
    <property type="entry name" value="AA-permease/SLC12A_dom"/>
</dbReference>
<reference evidence="9 10" key="1">
    <citation type="submission" date="2015-11" db="EMBL/GenBank/DDBJ databases">
        <title>Genomic analysis of 38 Legionella species identifies large and diverse effector repertoires.</title>
        <authorList>
            <person name="Burstein D."/>
            <person name="Amaro F."/>
            <person name="Zusman T."/>
            <person name="Lifshitz Z."/>
            <person name="Cohen O."/>
            <person name="Gilbert J.A."/>
            <person name="Pupko T."/>
            <person name="Shuman H.A."/>
            <person name="Segal G."/>
        </authorList>
    </citation>
    <scope>NUCLEOTIDE SEQUENCE [LARGE SCALE GENOMIC DNA]</scope>
    <source>
        <strain evidence="9 10">WIGA</strain>
    </source>
</reference>
<dbReference type="PIRSF" id="PIRSF006060">
    <property type="entry name" value="AA_transporter"/>
    <property type="match status" value="1"/>
</dbReference>
<evidence type="ECO:0000256" key="1">
    <source>
        <dbReference type="ARBA" id="ARBA00004141"/>
    </source>
</evidence>
<evidence type="ECO:0000259" key="8">
    <source>
        <dbReference type="Pfam" id="PF00324"/>
    </source>
</evidence>
<dbReference type="PROSITE" id="PS00218">
    <property type="entry name" value="AMINO_ACID_PERMEASE_1"/>
    <property type="match status" value="1"/>
</dbReference>
<feature type="transmembrane region" description="Helical" evidence="7">
    <location>
        <begin position="440"/>
        <end position="458"/>
    </location>
</feature>
<evidence type="ECO:0000256" key="2">
    <source>
        <dbReference type="ARBA" id="ARBA00022448"/>
    </source>
</evidence>
<dbReference type="STRING" id="447.Lboz_2486"/>
<feature type="transmembrane region" description="Helical" evidence="7">
    <location>
        <begin position="127"/>
        <end position="145"/>
    </location>
</feature>
<evidence type="ECO:0000256" key="4">
    <source>
        <dbReference type="ARBA" id="ARBA00022970"/>
    </source>
</evidence>
<dbReference type="PANTHER" id="PTHR43341">
    <property type="entry name" value="AMINO ACID PERMEASE"/>
    <property type="match status" value="1"/>
</dbReference>
<dbReference type="FunFam" id="1.20.1740.10:FF:000001">
    <property type="entry name" value="Amino acid permease"/>
    <property type="match status" value="1"/>
</dbReference>
<evidence type="ECO:0000313" key="10">
    <source>
        <dbReference type="Proteomes" id="UP000054695"/>
    </source>
</evidence>
<feature type="transmembrane region" description="Helical" evidence="7">
    <location>
        <begin position="99"/>
        <end position="121"/>
    </location>
</feature>
<evidence type="ECO:0000256" key="7">
    <source>
        <dbReference type="SAM" id="Phobius"/>
    </source>
</evidence>
<dbReference type="Proteomes" id="UP000054695">
    <property type="component" value="Unassembled WGS sequence"/>
</dbReference>
<feature type="domain" description="Amino acid permease/ SLC12A" evidence="8">
    <location>
        <begin position="20"/>
        <end position="468"/>
    </location>
</feature>
<evidence type="ECO:0000256" key="3">
    <source>
        <dbReference type="ARBA" id="ARBA00022692"/>
    </source>
</evidence>
<dbReference type="OrthoDB" id="5297508at2"/>
<comment type="caution">
    <text evidence="9">The sequence shown here is derived from an EMBL/GenBank/DDBJ whole genome shotgun (WGS) entry which is preliminary data.</text>
</comment>
<keyword evidence="2" id="KW-0813">Transport</keyword>
<sequence>MHDLAQEPSLQRKLNARILGMITLGGSIGTGIFLASGNALSMAGPGGTLLAYLIMGIMVYFLMAGLGEMAAFMPTSGSFYVYAARFFDPSLGYALGWNYWYSCAIYIASEISASALMMHFWFPESSSFLWCSVFLFLIIGFNAISTKAFGEVEYWLSFIKITVIVLFIVTGSFLVFGFTDYKAGGFQNWRIGDAPFHSGWMGVLAAFVAAGFSFQGTELIGVAAGESVYPDKTIPKAIKMVFWRILIFFILSLFIISLLIPYTSSQLISSDVVMSPFTLVFQQYDKAFAAMIMNAVILVAIVSTANSSMYVGSRMLWHLAKEGHVPQIFSVVNQRGIPIYALALTSVVAMMAFLSSIFGNGTVYFWLLNATSLSGFIAWMGIAMSHYRFRKAYLCQGKDPAQLPYLARGYPFGPLFAFGVCMIVISGQNYSALMATPKDWYGLLISYIGVPLFLMIWIGHKWIKKTKIIPLHECKFDCE</sequence>
<keyword evidence="10" id="KW-1185">Reference proteome</keyword>
<accession>A0A0W0RIM8</accession>
<feature type="transmembrane region" description="Helical" evidence="7">
    <location>
        <begin position="405"/>
        <end position="428"/>
    </location>
</feature>